<dbReference type="SFLD" id="SFLDG01140">
    <property type="entry name" value="C2.B:_Phosphomannomutase_and_P"/>
    <property type="match status" value="1"/>
</dbReference>
<dbReference type="InterPro" id="IPR006379">
    <property type="entry name" value="HAD-SF_hydro_IIB"/>
</dbReference>
<dbReference type="Gene3D" id="3.40.50.1000">
    <property type="entry name" value="HAD superfamily/HAD-like"/>
    <property type="match status" value="1"/>
</dbReference>
<dbReference type="EMBL" id="JADIML010000217">
    <property type="protein sequence ID" value="MBO8463845.1"/>
    <property type="molecule type" value="Genomic_DNA"/>
</dbReference>
<dbReference type="AlphaFoldDB" id="A0A9D9I0R8"/>
<organism evidence="1 2">
    <name type="scientific">Candidatus Scybalomonas excrementavium</name>
    <dbReference type="NCBI Taxonomy" id="2840943"/>
    <lineage>
        <taxon>Bacteria</taxon>
        <taxon>Bacillati</taxon>
        <taxon>Bacillota</taxon>
        <taxon>Clostridia</taxon>
        <taxon>Lachnospirales</taxon>
        <taxon>Lachnospiraceae</taxon>
        <taxon>Lachnospiraceae incertae sedis</taxon>
        <taxon>Candidatus Scybalomonas</taxon>
    </lineage>
</organism>
<dbReference type="GO" id="GO:0016791">
    <property type="term" value="F:phosphatase activity"/>
    <property type="evidence" value="ECO:0007669"/>
    <property type="project" value="TreeGrafter"/>
</dbReference>
<dbReference type="PANTHER" id="PTHR10000">
    <property type="entry name" value="PHOSPHOSERINE PHOSPHATASE"/>
    <property type="match status" value="1"/>
</dbReference>
<dbReference type="Gene3D" id="3.30.1240.10">
    <property type="match status" value="1"/>
</dbReference>
<name>A0A9D9I0R8_9FIRM</name>
<dbReference type="SUPFAM" id="SSF56784">
    <property type="entry name" value="HAD-like"/>
    <property type="match status" value="1"/>
</dbReference>
<dbReference type="PANTHER" id="PTHR10000:SF25">
    <property type="entry name" value="PHOSPHATASE YKRA-RELATED"/>
    <property type="match status" value="1"/>
</dbReference>
<dbReference type="InterPro" id="IPR023214">
    <property type="entry name" value="HAD_sf"/>
</dbReference>
<evidence type="ECO:0000313" key="1">
    <source>
        <dbReference type="EMBL" id="MBO8463845.1"/>
    </source>
</evidence>
<reference evidence="1" key="1">
    <citation type="submission" date="2020-10" db="EMBL/GenBank/DDBJ databases">
        <authorList>
            <person name="Gilroy R."/>
        </authorList>
    </citation>
    <scope>NUCLEOTIDE SEQUENCE</scope>
    <source>
        <strain evidence="1">E3-2379</strain>
    </source>
</reference>
<comment type="caution">
    <text evidence="1">The sequence shown here is derived from an EMBL/GenBank/DDBJ whole genome shotgun (WGS) entry which is preliminary data.</text>
</comment>
<dbReference type="SFLD" id="SFLDS00003">
    <property type="entry name" value="Haloacid_Dehalogenase"/>
    <property type="match status" value="1"/>
</dbReference>
<dbReference type="NCBIfam" id="TIGR01484">
    <property type="entry name" value="HAD-SF-IIB"/>
    <property type="match status" value="1"/>
</dbReference>
<dbReference type="Proteomes" id="UP000823618">
    <property type="component" value="Unassembled WGS sequence"/>
</dbReference>
<proteinExistence type="predicted"/>
<accession>A0A9D9I0R8</accession>
<dbReference type="GO" id="GO:0000287">
    <property type="term" value="F:magnesium ion binding"/>
    <property type="evidence" value="ECO:0007669"/>
    <property type="project" value="TreeGrafter"/>
</dbReference>
<dbReference type="Pfam" id="PF08282">
    <property type="entry name" value="Hydrolase_3"/>
    <property type="match status" value="1"/>
</dbReference>
<protein>
    <submittedName>
        <fullName evidence="1">HAD family phosphatase</fullName>
    </submittedName>
</protein>
<reference evidence="1" key="2">
    <citation type="journal article" date="2021" name="PeerJ">
        <title>Extensive microbial diversity within the chicken gut microbiome revealed by metagenomics and culture.</title>
        <authorList>
            <person name="Gilroy R."/>
            <person name="Ravi A."/>
            <person name="Getino M."/>
            <person name="Pursley I."/>
            <person name="Horton D.L."/>
            <person name="Alikhan N.F."/>
            <person name="Baker D."/>
            <person name="Gharbi K."/>
            <person name="Hall N."/>
            <person name="Watson M."/>
            <person name="Adriaenssens E.M."/>
            <person name="Foster-Nyarko E."/>
            <person name="Jarju S."/>
            <person name="Secka A."/>
            <person name="Antonio M."/>
            <person name="Oren A."/>
            <person name="Chaudhuri R.R."/>
            <person name="La Ragione R."/>
            <person name="Hildebrand F."/>
            <person name="Pallen M.J."/>
        </authorList>
    </citation>
    <scope>NUCLEOTIDE SEQUENCE</scope>
    <source>
        <strain evidence="1">E3-2379</strain>
    </source>
</reference>
<gene>
    <name evidence="1" type="ORF">IAC13_07940</name>
</gene>
<dbReference type="InterPro" id="IPR036412">
    <property type="entry name" value="HAD-like_sf"/>
</dbReference>
<sequence length="263" mass="29790">MERKMIFFDIDGTLVPEYTNTIPESAQTAIKQAMENGHLAFINSGRTLINIHEDIKKLGFSGYCCGCGTEIYLGEEPLYFFQLDQESCYEIASYFLEHSLTALFEGTDSLHSCGSIEDHRNMAEFGKTLGVPLHPIHSKEDIGKISFTKMVYWKPSHMPESEVQEFLSKWFSIIDRGNGMREAVPANHSKATAIQYLCDHFQIPLENCYAIGDSTNDLPMLEYVPHAIAMGVSMKEILPYVEYQTDTVENDGIVKALKHYHII</sequence>
<evidence type="ECO:0000313" key="2">
    <source>
        <dbReference type="Proteomes" id="UP000823618"/>
    </source>
</evidence>
<dbReference type="GO" id="GO:0005829">
    <property type="term" value="C:cytosol"/>
    <property type="evidence" value="ECO:0007669"/>
    <property type="project" value="TreeGrafter"/>
</dbReference>